<organism evidence="4 5">
    <name type="scientific">Camelliibacillus cellulosilyticus</name>
    <dbReference type="NCBI Taxonomy" id="2174486"/>
    <lineage>
        <taxon>Bacteria</taxon>
        <taxon>Bacillati</taxon>
        <taxon>Bacillota</taxon>
        <taxon>Bacilli</taxon>
        <taxon>Bacillales</taxon>
        <taxon>Sporolactobacillaceae</taxon>
        <taxon>Camelliibacillus</taxon>
    </lineage>
</organism>
<proteinExistence type="predicted"/>
<name>A0ABV9GJS8_9BACL</name>
<dbReference type="RefSeq" id="WP_376844851.1">
    <property type="nucleotide sequence ID" value="NZ_JBHSFW010000001.1"/>
</dbReference>
<protein>
    <submittedName>
        <fullName evidence="4">Germination protein YpeB</fullName>
    </submittedName>
</protein>
<comment type="caution">
    <text evidence="4">The sequence shown here is derived from an EMBL/GenBank/DDBJ whole genome shotgun (WGS) entry which is preliminary data.</text>
</comment>
<feature type="domain" description="Sporulation protein YpeB N-terminal" evidence="3">
    <location>
        <begin position="28"/>
        <end position="162"/>
    </location>
</feature>
<gene>
    <name evidence="4" type="primary">ypeB</name>
    <name evidence="4" type="ORF">ACFO4N_03695</name>
</gene>
<keyword evidence="1" id="KW-0812">Transmembrane</keyword>
<sequence>MVRNIIIAVLAIVLIGTGYWGYQEHRDKTTMMINAENNYQQAYHDLTYNIDKIHDHLGTSLAANSQKSINPELTEVWRLSSLARGQIGQLPVTFLPFNKTSEFLSHLGTFSYQASVKNDGQKPLTDKQYKKLERLYKESREVEDDLRKVQDTVMNKRLHWMDVKTALAAKKQPHDNQIIDGLEKVNKKVDGFDNHWDPAVTRSSADDLRKLNRLRGKNITASQAAKIAKRFLNQPNANAKVVALGNGATYNAFNVTLKDGQDVHSALASITKKGGRMIWFVKNRDVNAQHLSLYQAKAKADRFLSQRKMTHLELVKSDQYDNIGVLTYVRKLGDIRDYPSSIRLKVALDNGEIMAFDDAAYLVHHNVNSRHLVPKLTADEALKGINNIIKVEETHLAIYENEMGKNVLCYEFIGTKNHDTYRLFINANTGRQEKAELLTV</sequence>
<accession>A0ABV9GJS8</accession>
<dbReference type="EMBL" id="JBHSFW010000001">
    <property type="protein sequence ID" value="MFC4617829.1"/>
    <property type="molecule type" value="Genomic_DNA"/>
</dbReference>
<dbReference type="Pfam" id="PF20769">
    <property type="entry name" value="YPEB_N"/>
    <property type="match status" value="1"/>
</dbReference>
<evidence type="ECO:0000313" key="5">
    <source>
        <dbReference type="Proteomes" id="UP001596022"/>
    </source>
</evidence>
<dbReference type="Proteomes" id="UP001596022">
    <property type="component" value="Unassembled WGS sequence"/>
</dbReference>
<feature type="domain" description="Sporulation protein YpeB PepSY1 and PepSY2" evidence="2">
    <location>
        <begin position="181"/>
        <end position="367"/>
    </location>
</feature>
<evidence type="ECO:0000259" key="3">
    <source>
        <dbReference type="Pfam" id="PF20769"/>
    </source>
</evidence>
<evidence type="ECO:0000256" key="1">
    <source>
        <dbReference type="SAM" id="Phobius"/>
    </source>
</evidence>
<keyword evidence="1" id="KW-0472">Membrane</keyword>
<evidence type="ECO:0000313" key="4">
    <source>
        <dbReference type="EMBL" id="MFC4617829.1"/>
    </source>
</evidence>
<dbReference type="InterPro" id="IPR048402">
    <property type="entry name" value="YpeB_N"/>
</dbReference>
<keyword evidence="1" id="KW-1133">Transmembrane helix</keyword>
<keyword evidence="5" id="KW-1185">Reference proteome</keyword>
<dbReference type="InterPro" id="IPR014239">
    <property type="entry name" value="YpeB_PepSY1-2"/>
</dbReference>
<dbReference type="Pfam" id="PF14620">
    <property type="entry name" value="YPEB_PepSY1-2"/>
    <property type="match status" value="1"/>
</dbReference>
<feature type="transmembrane region" description="Helical" evidence="1">
    <location>
        <begin position="6"/>
        <end position="22"/>
    </location>
</feature>
<evidence type="ECO:0000259" key="2">
    <source>
        <dbReference type="Pfam" id="PF14620"/>
    </source>
</evidence>
<reference evidence="5" key="1">
    <citation type="journal article" date="2019" name="Int. J. Syst. Evol. Microbiol.">
        <title>The Global Catalogue of Microorganisms (GCM) 10K type strain sequencing project: providing services to taxonomists for standard genome sequencing and annotation.</title>
        <authorList>
            <consortium name="The Broad Institute Genomics Platform"/>
            <consortium name="The Broad Institute Genome Sequencing Center for Infectious Disease"/>
            <person name="Wu L."/>
            <person name="Ma J."/>
        </authorList>
    </citation>
    <scope>NUCLEOTIDE SEQUENCE [LARGE SCALE GENOMIC DNA]</scope>
    <source>
        <strain evidence="5">CGMCC 1.16306</strain>
    </source>
</reference>
<dbReference type="NCBIfam" id="TIGR02889">
    <property type="entry name" value="spore_YpeB"/>
    <property type="match status" value="1"/>
</dbReference>